<dbReference type="EMBL" id="JAOAOG010000173">
    <property type="protein sequence ID" value="KAJ6242808.1"/>
    <property type="molecule type" value="Genomic_DNA"/>
</dbReference>
<dbReference type="Pfam" id="PF00415">
    <property type="entry name" value="RCC1"/>
    <property type="match status" value="1"/>
</dbReference>
<dbReference type="CDD" id="cd18186">
    <property type="entry name" value="BTB_POZ_ZBTB_KLHL-like"/>
    <property type="match status" value="1"/>
</dbReference>
<sequence>MNYLVFGENSGCLLGKKQNDIKKPIRPELFHDEVCLDFQTNKSFATILHQNGTVDIWRNDLIPTNYKTKSPIVQISSGNYGHLVLLTKDQRVYTYGDHNEHGQLGNGSLDPNTKELYEIVSLRDKNIKKVYGCQISAFALSGDKKNTLYWWGHHYTIDNETTPKPIDSNVKTVYNGCSWHIFFKKNDDSFYGWGYNHYGQLGCGNKVTRNISVKVDLPVKSSTVVDVACTNNGSVIRTNENNIYIAGSIQSKNKLKFEKIDFFEDKEVISMSSGRKHVLFLTRDLDLLLIGHSPINNYFPSHTLCDSKNNIFALINLGEENQNIGSIYMDYNYGVLLKVKTSPLLQDLKRFYEEKQFCDSDIFGIPIHSLLLKIRLNNQMEFEEIKKAIEKNFTKEDTLNFIQWVYYEDALSISLVEKIESMFNIKNLAEKSIMHDFQNLYNDDDSKNFTILVPYEDPDENEEDECEEIPVHKLLLQIKSGLFRDFFLNLKKNTVSVKDYSGKTVESLEIFVKFLYTGTIDITADDDPRLVYDELSDAMEYYQLSIYCSLTQELIKMKNNYNL</sequence>
<feature type="repeat" description="RCC1" evidence="1">
    <location>
        <begin position="188"/>
        <end position="240"/>
    </location>
</feature>
<dbReference type="Pfam" id="PF00651">
    <property type="entry name" value="BTB"/>
    <property type="match status" value="1"/>
</dbReference>
<dbReference type="InterPro" id="IPR011333">
    <property type="entry name" value="SKP1/BTB/POZ_sf"/>
</dbReference>
<protein>
    <recommendedName>
        <fullName evidence="2">BTB domain-containing protein</fullName>
    </recommendedName>
</protein>
<comment type="caution">
    <text evidence="3">The sequence shown here is derived from an EMBL/GenBank/DDBJ whole genome shotgun (WGS) entry which is preliminary data.</text>
</comment>
<dbReference type="SUPFAM" id="SSF54695">
    <property type="entry name" value="POZ domain"/>
    <property type="match status" value="1"/>
</dbReference>
<dbReference type="Gene3D" id="3.30.710.10">
    <property type="entry name" value="Potassium Channel Kv1.1, Chain A"/>
    <property type="match status" value="1"/>
</dbReference>
<dbReference type="PANTHER" id="PTHR45982">
    <property type="entry name" value="REGULATOR OF CHROMOSOME CONDENSATION"/>
    <property type="match status" value="1"/>
</dbReference>
<dbReference type="InterPro" id="IPR000210">
    <property type="entry name" value="BTB/POZ_dom"/>
</dbReference>
<proteinExistence type="predicted"/>
<accession>A0ABQ8YDZ9</accession>
<dbReference type="InterPro" id="IPR009091">
    <property type="entry name" value="RCC1/BLIP-II"/>
</dbReference>
<dbReference type="InterPro" id="IPR051553">
    <property type="entry name" value="Ran_GTPase-activating"/>
</dbReference>
<evidence type="ECO:0000256" key="1">
    <source>
        <dbReference type="PROSITE-ProRule" id="PRU00235"/>
    </source>
</evidence>
<keyword evidence="4" id="KW-1185">Reference proteome</keyword>
<dbReference type="PANTHER" id="PTHR45982:SF1">
    <property type="entry name" value="REGULATOR OF CHROMOSOME CONDENSATION"/>
    <property type="match status" value="1"/>
</dbReference>
<evidence type="ECO:0000313" key="4">
    <source>
        <dbReference type="Proteomes" id="UP001150062"/>
    </source>
</evidence>
<dbReference type="InterPro" id="IPR000408">
    <property type="entry name" value="Reg_chr_condens"/>
</dbReference>
<evidence type="ECO:0000313" key="3">
    <source>
        <dbReference type="EMBL" id="KAJ6242808.1"/>
    </source>
</evidence>
<dbReference type="PROSITE" id="PS50097">
    <property type="entry name" value="BTB"/>
    <property type="match status" value="1"/>
</dbReference>
<dbReference type="SUPFAM" id="SSF50985">
    <property type="entry name" value="RCC1/BLIP-II"/>
    <property type="match status" value="1"/>
</dbReference>
<organism evidence="3 4">
    <name type="scientific">Anaeramoeba flamelloides</name>
    <dbReference type="NCBI Taxonomy" id="1746091"/>
    <lineage>
        <taxon>Eukaryota</taxon>
        <taxon>Metamonada</taxon>
        <taxon>Anaeramoebidae</taxon>
        <taxon>Anaeramoeba</taxon>
    </lineage>
</organism>
<dbReference type="Proteomes" id="UP001150062">
    <property type="component" value="Unassembled WGS sequence"/>
</dbReference>
<dbReference type="Gene3D" id="2.130.10.30">
    <property type="entry name" value="Regulator of chromosome condensation 1/beta-lactamase-inhibitor protein II"/>
    <property type="match status" value="1"/>
</dbReference>
<reference evidence="3" key="1">
    <citation type="submission" date="2022-08" db="EMBL/GenBank/DDBJ databases">
        <title>Novel sulfate-reducing endosymbionts in the free-living metamonad Anaeramoeba.</title>
        <authorList>
            <person name="Jerlstrom-Hultqvist J."/>
            <person name="Cepicka I."/>
            <person name="Gallot-Lavallee L."/>
            <person name="Salas-Leiva D."/>
            <person name="Curtis B.A."/>
            <person name="Zahonova K."/>
            <person name="Pipaliya S."/>
            <person name="Dacks J."/>
            <person name="Roger A.J."/>
        </authorList>
    </citation>
    <scope>NUCLEOTIDE SEQUENCE</scope>
    <source>
        <strain evidence="3">Schooner1</strain>
    </source>
</reference>
<name>A0ABQ8YDZ9_9EUKA</name>
<evidence type="ECO:0000259" key="2">
    <source>
        <dbReference type="PROSITE" id="PS50097"/>
    </source>
</evidence>
<feature type="domain" description="BTB" evidence="2">
    <location>
        <begin position="447"/>
        <end position="524"/>
    </location>
</feature>
<gene>
    <name evidence="3" type="ORF">M0813_02657</name>
</gene>
<dbReference type="Pfam" id="PF13540">
    <property type="entry name" value="RCC1_2"/>
    <property type="match status" value="1"/>
</dbReference>
<dbReference type="PROSITE" id="PS50012">
    <property type="entry name" value="RCC1_3"/>
    <property type="match status" value="1"/>
</dbReference>